<gene>
    <name evidence="1" type="ORF">MACH26_26050</name>
</gene>
<proteinExistence type="predicted"/>
<dbReference type="EMBL" id="AP027272">
    <property type="protein sequence ID" value="BDX07084.1"/>
    <property type="molecule type" value="Genomic_DNA"/>
</dbReference>
<reference evidence="1" key="1">
    <citation type="submission" date="2023-01" db="EMBL/GenBank/DDBJ databases">
        <title>Complete genome sequence of Planctobacterium marinum strain Dej080120_11.</title>
        <authorList>
            <person name="Ueki S."/>
            <person name="Maruyama F."/>
        </authorList>
    </citation>
    <scope>NUCLEOTIDE SEQUENCE</scope>
    <source>
        <strain evidence="1">Dej080120_11</strain>
    </source>
</reference>
<keyword evidence="2" id="KW-1185">Reference proteome</keyword>
<organism evidence="1 2">
    <name type="scientific">Planctobacterium marinum</name>
    <dbReference type="NCBI Taxonomy" id="1631968"/>
    <lineage>
        <taxon>Bacteria</taxon>
        <taxon>Pseudomonadati</taxon>
        <taxon>Pseudomonadota</taxon>
        <taxon>Gammaproteobacteria</taxon>
        <taxon>Alteromonadales</taxon>
        <taxon>Alteromonadaceae</taxon>
        <taxon>Planctobacterium</taxon>
    </lineage>
</organism>
<accession>A0AA48KT24</accession>
<sequence length="85" mass="9486">MSSLASFCFNGTEYQISKENLDMETLKALLKKVINSEGNPAVEKLLSPNNENVDWFEALLSNTNNYAGNEPQLCEADDEELLKSL</sequence>
<protein>
    <submittedName>
        <fullName evidence="1">Uncharacterized protein</fullName>
    </submittedName>
</protein>
<evidence type="ECO:0000313" key="2">
    <source>
        <dbReference type="Proteomes" id="UP001333710"/>
    </source>
</evidence>
<dbReference type="RefSeq" id="WP_338293076.1">
    <property type="nucleotide sequence ID" value="NZ_AP027272.1"/>
</dbReference>
<name>A0AA48KT24_9ALTE</name>
<dbReference type="AlphaFoldDB" id="A0AA48KT24"/>
<dbReference type="KEGG" id="pmaw:MACH26_26050"/>
<evidence type="ECO:0000313" key="1">
    <source>
        <dbReference type="EMBL" id="BDX07084.1"/>
    </source>
</evidence>
<dbReference type="Proteomes" id="UP001333710">
    <property type="component" value="Chromosome"/>
</dbReference>